<dbReference type="PROSITE" id="PS51123">
    <property type="entry name" value="OMPA_2"/>
    <property type="match status" value="1"/>
</dbReference>
<dbReference type="SUPFAM" id="SSF103088">
    <property type="entry name" value="OmpA-like"/>
    <property type="match status" value="1"/>
</dbReference>
<proteinExistence type="predicted"/>
<accession>A0ABP6LZT0</accession>
<dbReference type="InterPro" id="IPR036737">
    <property type="entry name" value="OmpA-like_sf"/>
</dbReference>
<dbReference type="EMBL" id="BAAAVT010000013">
    <property type="protein sequence ID" value="GAA3069091.1"/>
    <property type="molecule type" value="Genomic_DNA"/>
</dbReference>
<evidence type="ECO:0000256" key="2">
    <source>
        <dbReference type="SAM" id="MobiDB-lite"/>
    </source>
</evidence>
<feature type="compositionally biased region" description="Basic and acidic residues" evidence="2">
    <location>
        <begin position="158"/>
        <end position="176"/>
    </location>
</feature>
<protein>
    <recommendedName>
        <fullName evidence="3">OmpA-like domain-containing protein</fullName>
    </recommendedName>
</protein>
<evidence type="ECO:0000313" key="5">
    <source>
        <dbReference type="Proteomes" id="UP001500236"/>
    </source>
</evidence>
<dbReference type="Gene3D" id="3.30.1330.60">
    <property type="entry name" value="OmpA-like domain"/>
    <property type="match status" value="1"/>
</dbReference>
<dbReference type="PANTHER" id="PTHR30329">
    <property type="entry name" value="STATOR ELEMENT OF FLAGELLAR MOTOR COMPLEX"/>
    <property type="match status" value="1"/>
</dbReference>
<dbReference type="CDD" id="cd07185">
    <property type="entry name" value="OmpA_C-like"/>
    <property type="match status" value="1"/>
</dbReference>
<keyword evidence="5" id="KW-1185">Reference proteome</keyword>
<dbReference type="InterPro" id="IPR006665">
    <property type="entry name" value="OmpA-like"/>
</dbReference>
<sequence>MRSHDVRIPAGVAVGMVVLLGTTAAVHPGHVGGPVEQTETLDGPPERPEDLKMDDAVHAYDADPFIYRYAAQDFIEHLGDPTVEDAEENLISLSTDILFRINSWELPDRAGDHLAELVDEIPESAEVQVTGHTDSVPTGEEFDNQELSERRAEAVADVLSEERPDLTLEVSGKGDTEPAVTEEEEDPATYAANRRVEIVYED</sequence>
<dbReference type="RefSeq" id="WP_344681323.1">
    <property type="nucleotide sequence ID" value="NZ_BAAAVT010000013.1"/>
</dbReference>
<reference evidence="5" key="1">
    <citation type="journal article" date="2019" name="Int. J. Syst. Evol. Microbiol.">
        <title>The Global Catalogue of Microorganisms (GCM) 10K type strain sequencing project: providing services to taxonomists for standard genome sequencing and annotation.</title>
        <authorList>
            <consortium name="The Broad Institute Genomics Platform"/>
            <consortium name="The Broad Institute Genome Sequencing Center for Infectious Disease"/>
            <person name="Wu L."/>
            <person name="Ma J."/>
        </authorList>
    </citation>
    <scope>NUCLEOTIDE SEQUENCE [LARGE SCALE GENOMIC DNA]</scope>
    <source>
        <strain evidence="5">JCM 14309</strain>
    </source>
</reference>
<organism evidence="4 5">
    <name type="scientific">Nesterenkonia aethiopica</name>
    <dbReference type="NCBI Taxonomy" id="269144"/>
    <lineage>
        <taxon>Bacteria</taxon>
        <taxon>Bacillati</taxon>
        <taxon>Actinomycetota</taxon>
        <taxon>Actinomycetes</taxon>
        <taxon>Micrococcales</taxon>
        <taxon>Micrococcaceae</taxon>
        <taxon>Nesterenkonia</taxon>
    </lineage>
</organism>
<dbReference type="PANTHER" id="PTHR30329:SF21">
    <property type="entry name" value="LIPOPROTEIN YIAD-RELATED"/>
    <property type="match status" value="1"/>
</dbReference>
<feature type="region of interest" description="Disordered" evidence="2">
    <location>
        <begin position="28"/>
        <end position="47"/>
    </location>
</feature>
<gene>
    <name evidence="4" type="ORF">GCM10010529_22030</name>
</gene>
<dbReference type="InterPro" id="IPR050330">
    <property type="entry name" value="Bact_OuterMem_StrucFunc"/>
</dbReference>
<name>A0ABP6LZT0_9MICC</name>
<comment type="caution">
    <text evidence="4">The sequence shown here is derived from an EMBL/GenBank/DDBJ whole genome shotgun (WGS) entry which is preliminary data.</text>
</comment>
<evidence type="ECO:0000259" key="3">
    <source>
        <dbReference type="PROSITE" id="PS51123"/>
    </source>
</evidence>
<dbReference type="Pfam" id="PF00691">
    <property type="entry name" value="OmpA"/>
    <property type="match status" value="1"/>
</dbReference>
<evidence type="ECO:0000313" key="4">
    <source>
        <dbReference type="EMBL" id="GAA3069091.1"/>
    </source>
</evidence>
<evidence type="ECO:0000256" key="1">
    <source>
        <dbReference type="PROSITE-ProRule" id="PRU00473"/>
    </source>
</evidence>
<feature type="region of interest" description="Disordered" evidence="2">
    <location>
        <begin position="158"/>
        <end position="192"/>
    </location>
</feature>
<keyword evidence="1" id="KW-0472">Membrane</keyword>
<feature type="domain" description="OmpA-like" evidence="3">
    <location>
        <begin position="86"/>
        <end position="202"/>
    </location>
</feature>
<dbReference type="Proteomes" id="UP001500236">
    <property type="component" value="Unassembled WGS sequence"/>
</dbReference>